<dbReference type="GO" id="GO:0005634">
    <property type="term" value="C:nucleus"/>
    <property type="evidence" value="ECO:0007669"/>
    <property type="project" value="TreeGrafter"/>
</dbReference>
<comment type="caution">
    <text evidence="2">The sequence shown here is derived from an EMBL/GenBank/DDBJ whole genome shotgun (WGS) entry which is preliminary data.</text>
</comment>
<dbReference type="EMBL" id="CAGKOT010000102">
    <property type="protein sequence ID" value="CAB5395689.1"/>
    <property type="molecule type" value="Genomic_DNA"/>
</dbReference>
<protein>
    <recommendedName>
        <fullName evidence="1">DUF7082 domain-containing protein</fullName>
    </recommendedName>
</protein>
<gene>
    <name evidence="2" type="ORF">CHRIB12_LOCUS23970</name>
</gene>
<name>A0A916EKL2_9GLOM</name>
<proteinExistence type="predicted"/>
<reference evidence="2" key="1">
    <citation type="submission" date="2020-05" db="EMBL/GenBank/DDBJ databases">
        <authorList>
            <person name="Rincon C."/>
            <person name="Sanders R I."/>
            <person name="Robbins C."/>
            <person name="Chaturvedi A."/>
        </authorList>
    </citation>
    <scope>NUCLEOTIDE SEQUENCE</scope>
    <source>
        <strain evidence="2">CHB12</strain>
    </source>
</reference>
<evidence type="ECO:0000259" key="1">
    <source>
        <dbReference type="Pfam" id="PF23305"/>
    </source>
</evidence>
<dbReference type="OrthoDB" id="2405350at2759"/>
<accession>A0A916EKL2</accession>
<evidence type="ECO:0000313" key="3">
    <source>
        <dbReference type="Proteomes" id="UP000684084"/>
    </source>
</evidence>
<evidence type="ECO:0000313" key="2">
    <source>
        <dbReference type="EMBL" id="CAB5395689.1"/>
    </source>
</evidence>
<dbReference type="PANTHER" id="PTHR39463">
    <property type="entry name" value="MEDUSA"/>
    <property type="match status" value="1"/>
</dbReference>
<feature type="domain" description="DUF7082" evidence="1">
    <location>
        <begin position="238"/>
        <end position="394"/>
    </location>
</feature>
<dbReference type="Proteomes" id="UP000684084">
    <property type="component" value="Unassembled WGS sequence"/>
</dbReference>
<dbReference type="AlphaFoldDB" id="A0A916EKL2"/>
<dbReference type="VEuPathDB" id="FungiDB:RhiirFUN_014189"/>
<dbReference type="PANTHER" id="PTHR39463:SF1">
    <property type="entry name" value="MEDUSA"/>
    <property type="match status" value="1"/>
</dbReference>
<dbReference type="Pfam" id="PF23305">
    <property type="entry name" value="DUF7082"/>
    <property type="match status" value="1"/>
</dbReference>
<organism evidence="2 3">
    <name type="scientific">Rhizophagus irregularis</name>
    <dbReference type="NCBI Taxonomy" id="588596"/>
    <lineage>
        <taxon>Eukaryota</taxon>
        <taxon>Fungi</taxon>
        <taxon>Fungi incertae sedis</taxon>
        <taxon>Mucoromycota</taxon>
        <taxon>Glomeromycotina</taxon>
        <taxon>Glomeromycetes</taxon>
        <taxon>Glomerales</taxon>
        <taxon>Glomeraceae</taxon>
        <taxon>Rhizophagus</taxon>
    </lineage>
</organism>
<dbReference type="InterPro" id="IPR055509">
    <property type="entry name" value="DUF7082"/>
</dbReference>
<sequence>MNIIDYSLTLSEIPYDNYCYYPITSDLSTISDVSISSISNALSDNNNSSEIPHDNYCYYPITSDLSTISDASISNVSISSISNALSDNNNSSEIPHDNYLITSDLSTIISNALSNNNNSSEIPYDNYPITSDLSTIISNAFSDNNNSSEIPYDNYPITSNLSTISDVSISSISNALSDNNNSSEIPYDNYPITSNLSTISDASISDEQPIVQSSRPTDHKHKIRIFTLESLTDLLNGVRISFDGNHNDMTQSWSQEELNVRRRVVQFFKTRAKKRIMASFKAVDLIEQPKNGIFVSCLYWYDKKIQCDKWYFTSTDYLNLLESLTGIRLTSDEKNRIRRNLEEYKPITVGKNKNDSDEIYKDLMSYSFAKPRNVEKDIKLYEWRHLLHAVEKIINKYGKKKKII</sequence>